<keyword evidence="2 7" id="KW-0813">Transport</keyword>
<evidence type="ECO:0000256" key="2">
    <source>
        <dbReference type="ARBA" id="ARBA00022448"/>
    </source>
</evidence>
<dbReference type="RefSeq" id="WP_012635375.1">
    <property type="nucleotide sequence ID" value="NC_011899.1"/>
</dbReference>
<name>B8D1W0_HALOH</name>
<evidence type="ECO:0000256" key="1">
    <source>
        <dbReference type="ARBA" id="ARBA00004651"/>
    </source>
</evidence>
<gene>
    <name evidence="9" type="ordered locus">Hore_04290</name>
</gene>
<dbReference type="eggNOG" id="COG0395">
    <property type="taxonomic scope" value="Bacteria"/>
</dbReference>
<feature type="transmembrane region" description="Helical" evidence="7">
    <location>
        <begin position="32"/>
        <end position="53"/>
    </location>
</feature>
<feature type="transmembrane region" description="Helical" evidence="7">
    <location>
        <begin position="130"/>
        <end position="152"/>
    </location>
</feature>
<keyword evidence="4 7" id="KW-0812">Transmembrane</keyword>
<protein>
    <submittedName>
        <fullName evidence="9">Binding-protein-dependent transport systems inner membrane component</fullName>
    </submittedName>
</protein>
<comment type="similarity">
    <text evidence="7">Belongs to the binding-protein-dependent transport system permease family.</text>
</comment>
<evidence type="ECO:0000256" key="4">
    <source>
        <dbReference type="ARBA" id="ARBA00022692"/>
    </source>
</evidence>
<proteinExistence type="inferred from homology"/>
<evidence type="ECO:0000256" key="5">
    <source>
        <dbReference type="ARBA" id="ARBA00022989"/>
    </source>
</evidence>
<accession>B8D1W0</accession>
<dbReference type="InterPro" id="IPR000515">
    <property type="entry name" value="MetI-like"/>
</dbReference>
<dbReference type="Gene3D" id="1.10.3720.10">
    <property type="entry name" value="MetI-like"/>
    <property type="match status" value="1"/>
</dbReference>
<dbReference type="GO" id="GO:0055085">
    <property type="term" value="P:transmembrane transport"/>
    <property type="evidence" value="ECO:0007669"/>
    <property type="project" value="InterPro"/>
</dbReference>
<dbReference type="PROSITE" id="PS50928">
    <property type="entry name" value="ABC_TM1"/>
    <property type="match status" value="1"/>
</dbReference>
<sequence length="297" mass="33479">MELQLNKKENITKENVTIDKKQKDWVKVLKKALLYFILIFGVLITFFPFYYMIVLATRSVEEIFNFPPPLWFGNAAQENIQILLDKLPFFQNIFNSIIVATLATLLVLFFCSLGGYGFAKYNFRGKEKLFFLMLASMMIPPLLSIIPWFIMMKAFGWINSFKPLIIPGAANAFGIFLMRQFMEEIPDEIIDAARIDGAGEFEIYYKIALPLSKPGMATLGILTFLGSWNNFMGPLLVLQEKTKYTIPVALSKLNGNFETPWGATMMGTALGVFPIVLAFVLASKYFISGLTTGATKG</sequence>
<reference evidence="9 10" key="1">
    <citation type="journal article" date="2009" name="PLoS ONE">
        <title>Genome analysis of the anaerobic thermohalophilic bacterium Halothermothrix orenii.</title>
        <authorList>
            <person name="Mavromatis K."/>
            <person name="Ivanova N."/>
            <person name="Anderson I."/>
            <person name="Lykidis A."/>
            <person name="Hooper S.D."/>
            <person name="Sun H."/>
            <person name="Kunin V."/>
            <person name="Lapidus A."/>
            <person name="Hugenholtz P."/>
            <person name="Patel B."/>
            <person name="Kyrpides N.C."/>
        </authorList>
    </citation>
    <scope>NUCLEOTIDE SEQUENCE [LARGE SCALE GENOMIC DNA]</scope>
    <source>
        <strain evidence="10">H 168 / OCM 544 / DSM 9562</strain>
    </source>
</reference>
<dbReference type="SUPFAM" id="SSF161098">
    <property type="entry name" value="MetI-like"/>
    <property type="match status" value="1"/>
</dbReference>
<evidence type="ECO:0000256" key="3">
    <source>
        <dbReference type="ARBA" id="ARBA00022475"/>
    </source>
</evidence>
<dbReference type="InterPro" id="IPR035906">
    <property type="entry name" value="MetI-like_sf"/>
</dbReference>
<dbReference type="PANTHER" id="PTHR43744:SF12">
    <property type="entry name" value="ABC TRANSPORTER PERMEASE PROTEIN MG189-RELATED"/>
    <property type="match status" value="1"/>
</dbReference>
<keyword evidence="10" id="KW-1185">Reference proteome</keyword>
<evidence type="ECO:0000259" key="8">
    <source>
        <dbReference type="PROSITE" id="PS50928"/>
    </source>
</evidence>
<evidence type="ECO:0000313" key="10">
    <source>
        <dbReference type="Proteomes" id="UP000000719"/>
    </source>
</evidence>
<dbReference type="Proteomes" id="UP000000719">
    <property type="component" value="Chromosome"/>
</dbReference>
<keyword evidence="3" id="KW-1003">Cell membrane</keyword>
<dbReference type="STRING" id="373903.Hore_04290"/>
<dbReference type="KEGG" id="hor:Hore_04290"/>
<evidence type="ECO:0000256" key="6">
    <source>
        <dbReference type="ARBA" id="ARBA00023136"/>
    </source>
</evidence>
<feature type="transmembrane region" description="Helical" evidence="7">
    <location>
        <begin position="261"/>
        <end position="282"/>
    </location>
</feature>
<evidence type="ECO:0000256" key="7">
    <source>
        <dbReference type="RuleBase" id="RU363032"/>
    </source>
</evidence>
<dbReference type="CDD" id="cd06261">
    <property type="entry name" value="TM_PBP2"/>
    <property type="match status" value="1"/>
</dbReference>
<dbReference type="EMBL" id="CP001098">
    <property type="protein sequence ID" value="ACL69187.1"/>
    <property type="molecule type" value="Genomic_DNA"/>
</dbReference>
<organism evidence="9 10">
    <name type="scientific">Halothermothrix orenii (strain H 168 / OCM 544 / DSM 9562)</name>
    <dbReference type="NCBI Taxonomy" id="373903"/>
    <lineage>
        <taxon>Bacteria</taxon>
        <taxon>Bacillati</taxon>
        <taxon>Bacillota</taxon>
        <taxon>Clostridia</taxon>
        <taxon>Halanaerobiales</taxon>
        <taxon>Halothermotrichaceae</taxon>
        <taxon>Halothermothrix</taxon>
    </lineage>
</organism>
<feature type="transmembrane region" description="Helical" evidence="7">
    <location>
        <begin position="93"/>
        <end position="118"/>
    </location>
</feature>
<feature type="transmembrane region" description="Helical" evidence="7">
    <location>
        <begin position="203"/>
        <end position="228"/>
    </location>
</feature>
<evidence type="ECO:0000313" key="9">
    <source>
        <dbReference type="EMBL" id="ACL69187.1"/>
    </source>
</evidence>
<keyword evidence="5 7" id="KW-1133">Transmembrane helix</keyword>
<comment type="subcellular location">
    <subcellularLocation>
        <location evidence="1 7">Cell membrane</location>
        <topology evidence="1 7">Multi-pass membrane protein</topology>
    </subcellularLocation>
</comment>
<keyword evidence="6 7" id="KW-0472">Membrane</keyword>
<dbReference type="GO" id="GO:0005886">
    <property type="term" value="C:plasma membrane"/>
    <property type="evidence" value="ECO:0007669"/>
    <property type="project" value="UniProtKB-SubCell"/>
</dbReference>
<dbReference type="HOGENOM" id="CLU_016047_1_1_9"/>
<dbReference type="AlphaFoldDB" id="B8D1W0"/>
<feature type="domain" description="ABC transmembrane type-1" evidence="8">
    <location>
        <begin position="93"/>
        <end position="282"/>
    </location>
</feature>
<dbReference type="PANTHER" id="PTHR43744">
    <property type="entry name" value="ABC TRANSPORTER PERMEASE PROTEIN MG189-RELATED-RELATED"/>
    <property type="match status" value="1"/>
</dbReference>
<dbReference type="Pfam" id="PF00528">
    <property type="entry name" value="BPD_transp_1"/>
    <property type="match status" value="1"/>
</dbReference>